<dbReference type="Gene3D" id="1.10.10.10">
    <property type="entry name" value="Winged helix-like DNA-binding domain superfamily/Winged helix DNA-binding domain"/>
    <property type="match status" value="1"/>
</dbReference>
<sequence>MTKAREDLAKWVGSEILPHERDLRLWLQRRFVAATEVEDIVQECYCRLARMTDVARIAEPRAYLFTIARNIALEHRRRASVVRFESLSEMGDGQAGIDLLSPERILAARQDVGRLQSALATLSERARRIFLMRKVEGLSQKAIAEALGVTETVVENDASRSLRTVLRLMTEAEPEAAPSQAGGAHARSH</sequence>
<protein>
    <submittedName>
        <fullName evidence="7">Sigma-70 family RNA polymerase sigma factor</fullName>
    </submittedName>
</protein>
<dbReference type="RefSeq" id="WP_317225374.1">
    <property type="nucleotide sequence ID" value="NZ_JAWJEJ010000001.1"/>
</dbReference>
<dbReference type="InterPro" id="IPR036388">
    <property type="entry name" value="WH-like_DNA-bd_sf"/>
</dbReference>
<comment type="caution">
    <text evidence="7">The sequence shown here is derived from an EMBL/GenBank/DDBJ whole genome shotgun (WGS) entry which is preliminary data.</text>
</comment>
<dbReference type="InterPro" id="IPR014284">
    <property type="entry name" value="RNA_pol_sigma-70_dom"/>
</dbReference>
<evidence type="ECO:0000256" key="2">
    <source>
        <dbReference type="ARBA" id="ARBA00023015"/>
    </source>
</evidence>
<dbReference type="EMBL" id="JAWJEJ010000001">
    <property type="protein sequence ID" value="MDV3456178.1"/>
    <property type="molecule type" value="Genomic_DNA"/>
</dbReference>
<dbReference type="Proteomes" id="UP001273531">
    <property type="component" value="Unassembled WGS sequence"/>
</dbReference>
<dbReference type="InterPro" id="IPR039425">
    <property type="entry name" value="RNA_pol_sigma-70-like"/>
</dbReference>
<proteinExistence type="inferred from homology"/>
<dbReference type="InterPro" id="IPR013249">
    <property type="entry name" value="RNA_pol_sigma70_r4_t2"/>
</dbReference>
<dbReference type="PANTHER" id="PTHR43133:SF63">
    <property type="entry name" value="RNA POLYMERASE SIGMA FACTOR FECI-RELATED"/>
    <property type="match status" value="1"/>
</dbReference>
<organism evidence="7 8">
    <name type="scientific">Sphingomonas agrestis</name>
    <dbReference type="NCBI Taxonomy" id="3080540"/>
    <lineage>
        <taxon>Bacteria</taxon>
        <taxon>Pseudomonadati</taxon>
        <taxon>Pseudomonadota</taxon>
        <taxon>Alphaproteobacteria</taxon>
        <taxon>Sphingomonadales</taxon>
        <taxon>Sphingomonadaceae</taxon>
        <taxon>Sphingomonas</taxon>
    </lineage>
</organism>
<evidence type="ECO:0000256" key="3">
    <source>
        <dbReference type="ARBA" id="ARBA00023082"/>
    </source>
</evidence>
<evidence type="ECO:0000256" key="1">
    <source>
        <dbReference type="ARBA" id="ARBA00010641"/>
    </source>
</evidence>
<gene>
    <name evidence="7" type="ORF">RZN05_04220</name>
</gene>
<dbReference type="Gene3D" id="1.10.1740.10">
    <property type="match status" value="1"/>
</dbReference>
<dbReference type="Pfam" id="PF08281">
    <property type="entry name" value="Sigma70_r4_2"/>
    <property type="match status" value="1"/>
</dbReference>
<keyword evidence="4" id="KW-0804">Transcription</keyword>
<name>A0ABU3Y4B4_9SPHN</name>
<keyword evidence="8" id="KW-1185">Reference proteome</keyword>
<dbReference type="SUPFAM" id="SSF88659">
    <property type="entry name" value="Sigma3 and sigma4 domains of RNA polymerase sigma factors"/>
    <property type="match status" value="1"/>
</dbReference>
<evidence type="ECO:0000313" key="7">
    <source>
        <dbReference type="EMBL" id="MDV3456178.1"/>
    </source>
</evidence>
<reference evidence="7 8" key="1">
    <citation type="submission" date="2023-10" db="EMBL/GenBank/DDBJ databases">
        <title>Sphingomonas sp. HF-S4 16S ribosomal RNA gene Genome sequencing and assembly.</title>
        <authorList>
            <person name="Lee H."/>
        </authorList>
    </citation>
    <scope>NUCLEOTIDE SEQUENCE [LARGE SCALE GENOMIC DNA]</scope>
    <source>
        <strain evidence="7 8">HF-S4</strain>
    </source>
</reference>
<evidence type="ECO:0000313" key="8">
    <source>
        <dbReference type="Proteomes" id="UP001273531"/>
    </source>
</evidence>
<accession>A0ABU3Y4B4</accession>
<comment type="similarity">
    <text evidence="1">Belongs to the sigma-70 factor family. ECF subfamily.</text>
</comment>
<dbReference type="PANTHER" id="PTHR43133">
    <property type="entry name" value="RNA POLYMERASE ECF-TYPE SIGMA FACTO"/>
    <property type="match status" value="1"/>
</dbReference>
<keyword evidence="3" id="KW-0731">Sigma factor</keyword>
<dbReference type="InterPro" id="IPR013325">
    <property type="entry name" value="RNA_pol_sigma_r2"/>
</dbReference>
<dbReference type="InterPro" id="IPR007627">
    <property type="entry name" value="RNA_pol_sigma70_r2"/>
</dbReference>
<dbReference type="InterPro" id="IPR013324">
    <property type="entry name" value="RNA_pol_sigma_r3/r4-like"/>
</dbReference>
<dbReference type="NCBIfam" id="TIGR02937">
    <property type="entry name" value="sigma70-ECF"/>
    <property type="match status" value="1"/>
</dbReference>
<dbReference type="SUPFAM" id="SSF88946">
    <property type="entry name" value="Sigma2 domain of RNA polymerase sigma factors"/>
    <property type="match status" value="1"/>
</dbReference>
<evidence type="ECO:0000259" key="6">
    <source>
        <dbReference type="Pfam" id="PF08281"/>
    </source>
</evidence>
<evidence type="ECO:0000256" key="4">
    <source>
        <dbReference type="ARBA" id="ARBA00023163"/>
    </source>
</evidence>
<feature type="domain" description="RNA polymerase sigma factor 70 region 4 type 2" evidence="6">
    <location>
        <begin position="114"/>
        <end position="163"/>
    </location>
</feature>
<evidence type="ECO:0000259" key="5">
    <source>
        <dbReference type="Pfam" id="PF04542"/>
    </source>
</evidence>
<feature type="domain" description="RNA polymerase sigma-70 region 2" evidence="5">
    <location>
        <begin position="19"/>
        <end position="80"/>
    </location>
</feature>
<dbReference type="Pfam" id="PF04542">
    <property type="entry name" value="Sigma70_r2"/>
    <property type="match status" value="1"/>
</dbReference>
<keyword evidence="2" id="KW-0805">Transcription regulation</keyword>